<dbReference type="Proteomes" id="UP001623660">
    <property type="component" value="Unassembled WGS sequence"/>
</dbReference>
<dbReference type="InterPro" id="IPR032619">
    <property type="entry name" value="DUF4883"/>
</dbReference>
<sequence length="155" mass="18348">MKKFLLFLMAVALLLGFNYKLDNTIFTQKKPNNFYYTNLLAKNLTLSSPVKCTIEENNFHDEMNLNKDNIKDIKNMLSTLNKKNFIAKPKNLPKKSAYRISFTFNKEKLLIDVYNEKYLSIYPWDGDYPMDYLDTSNIPASLNLYYLGKYIFKQY</sequence>
<dbReference type="Gene3D" id="3.30.1490.410">
    <property type="entry name" value="Uncharacterised protein PF16224, DUF4883"/>
    <property type="match status" value="1"/>
</dbReference>
<evidence type="ECO:0000313" key="3">
    <source>
        <dbReference type="Proteomes" id="UP001623660"/>
    </source>
</evidence>
<protein>
    <submittedName>
        <fullName evidence="2">DUF4883 family protein</fullName>
    </submittedName>
</protein>
<keyword evidence="3" id="KW-1185">Reference proteome</keyword>
<feature type="signal peptide" evidence="1">
    <location>
        <begin position="1"/>
        <end position="20"/>
    </location>
</feature>
<gene>
    <name evidence="2" type="ORF">ACJDU8_13220</name>
</gene>
<organism evidence="2 3">
    <name type="scientific">Candidatus Clostridium eludens</name>
    <dbReference type="NCBI Taxonomy" id="3381663"/>
    <lineage>
        <taxon>Bacteria</taxon>
        <taxon>Bacillati</taxon>
        <taxon>Bacillota</taxon>
        <taxon>Clostridia</taxon>
        <taxon>Eubacteriales</taxon>
        <taxon>Clostridiaceae</taxon>
        <taxon>Clostridium</taxon>
    </lineage>
</organism>
<reference evidence="2 3" key="1">
    <citation type="submission" date="2024-11" db="EMBL/GenBank/DDBJ databases">
        <authorList>
            <person name="Heng Y.C."/>
            <person name="Lim A.C.H."/>
            <person name="Lee J.K.Y."/>
            <person name="Kittelmann S."/>
        </authorList>
    </citation>
    <scope>NUCLEOTIDE SEQUENCE [LARGE SCALE GENOMIC DNA]</scope>
    <source>
        <strain evidence="2 3">WILCCON 0269</strain>
    </source>
</reference>
<accession>A0ABW8SMW4</accession>
<dbReference type="RefSeq" id="WP_406792618.1">
    <property type="nucleotide sequence ID" value="NZ_JBJHZX010000018.1"/>
</dbReference>
<evidence type="ECO:0000256" key="1">
    <source>
        <dbReference type="SAM" id="SignalP"/>
    </source>
</evidence>
<feature type="chain" id="PRO_5046914145" evidence="1">
    <location>
        <begin position="21"/>
        <end position="155"/>
    </location>
</feature>
<evidence type="ECO:0000313" key="2">
    <source>
        <dbReference type="EMBL" id="MFL0196509.1"/>
    </source>
</evidence>
<keyword evidence="1" id="KW-0732">Signal</keyword>
<comment type="caution">
    <text evidence="2">The sequence shown here is derived from an EMBL/GenBank/DDBJ whole genome shotgun (WGS) entry which is preliminary data.</text>
</comment>
<dbReference type="Pfam" id="PF16224">
    <property type="entry name" value="DUF4883"/>
    <property type="match status" value="1"/>
</dbReference>
<dbReference type="CDD" id="cd15786">
    <property type="entry name" value="CPF_1278_like"/>
    <property type="match status" value="1"/>
</dbReference>
<name>A0ABW8SMW4_9CLOT</name>
<dbReference type="EMBL" id="JBJHZX010000018">
    <property type="protein sequence ID" value="MFL0196509.1"/>
    <property type="molecule type" value="Genomic_DNA"/>
</dbReference>
<proteinExistence type="predicted"/>